<dbReference type="EMBL" id="CP078077">
    <property type="protein sequence ID" value="UPL15474.1"/>
    <property type="molecule type" value="Genomic_DNA"/>
</dbReference>
<keyword evidence="1" id="KW-1133">Transmembrane helix</keyword>
<dbReference type="Proteomes" id="UP000831963">
    <property type="component" value="Chromosome"/>
</dbReference>
<name>A0ABY4IS58_9MICO</name>
<dbReference type="RefSeq" id="WP_247956070.1">
    <property type="nucleotide sequence ID" value="NZ_CP078077.1"/>
</dbReference>
<reference evidence="2 3" key="1">
    <citation type="submission" date="2021-06" db="EMBL/GenBank/DDBJ databases">
        <title>Genome-based taxonomic framework of Microbacterium strains isolated from marine environment, the description of four new species and reclassification of four preexisting species.</title>
        <authorList>
            <person name="Lee S.D."/>
            <person name="Kim S.-M."/>
            <person name="Byeon Y.-S."/>
            <person name="Yang H.L."/>
            <person name="Kim I.S."/>
        </authorList>
    </citation>
    <scope>NUCLEOTIDE SEQUENCE [LARGE SCALE GENOMIC DNA]</scope>
    <source>
        <strain evidence="2 3">SSW1-36</strain>
    </source>
</reference>
<keyword evidence="1" id="KW-0812">Transmembrane</keyword>
<evidence type="ECO:0000313" key="2">
    <source>
        <dbReference type="EMBL" id="UPL15474.1"/>
    </source>
</evidence>
<evidence type="ECO:0000313" key="3">
    <source>
        <dbReference type="Proteomes" id="UP000831963"/>
    </source>
</evidence>
<evidence type="ECO:0008006" key="4">
    <source>
        <dbReference type="Google" id="ProtNLM"/>
    </source>
</evidence>
<evidence type="ECO:0000256" key="1">
    <source>
        <dbReference type="SAM" id="Phobius"/>
    </source>
</evidence>
<sequence length="159" mass="17384">MRQARSHFSKSELLRRAQIALPACACSITDSTVTLLGQPEVYWTNTALAHEGNPMFAWLLRAGPGWFLVGEFVWCAIIVAVVALLPGLFGLMTATAVSVGHTYGALTWLIIVIPIIGLYPVFLLYSIAPVYQTYLYLRPRLRSITADGATVSRARTSVA</sequence>
<gene>
    <name evidence="2" type="ORF">KV396_13740</name>
</gene>
<keyword evidence="3" id="KW-1185">Reference proteome</keyword>
<feature type="transmembrane region" description="Helical" evidence="1">
    <location>
        <begin position="65"/>
        <end position="85"/>
    </location>
</feature>
<accession>A0ABY4IS58</accession>
<keyword evidence="1" id="KW-0472">Membrane</keyword>
<proteinExistence type="predicted"/>
<protein>
    <recommendedName>
        <fullName evidence="4">DUF5658 domain-containing protein</fullName>
    </recommendedName>
</protein>
<organism evidence="2 3">
    <name type="scientific">Microbacterium galbinum</name>
    <dbReference type="NCBI Taxonomy" id="2851646"/>
    <lineage>
        <taxon>Bacteria</taxon>
        <taxon>Bacillati</taxon>
        <taxon>Actinomycetota</taxon>
        <taxon>Actinomycetes</taxon>
        <taxon>Micrococcales</taxon>
        <taxon>Microbacteriaceae</taxon>
        <taxon>Microbacterium</taxon>
    </lineage>
</organism>
<feature type="transmembrane region" description="Helical" evidence="1">
    <location>
        <begin position="105"/>
        <end position="131"/>
    </location>
</feature>